<comment type="caution">
    <text evidence="1">The sequence shown here is derived from an EMBL/GenBank/DDBJ whole genome shotgun (WGS) entry which is preliminary data.</text>
</comment>
<reference evidence="1 2" key="1">
    <citation type="submission" date="2019-06" db="EMBL/GenBank/DDBJ databases">
        <title>Genomics analysis of Aphanomyces spp. identifies a new class of oomycete effector associated with host adaptation.</title>
        <authorList>
            <person name="Gaulin E."/>
        </authorList>
    </citation>
    <scope>NUCLEOTIDE SEQUENCE [LARGE SCALE GENOMIC DNA]</scope>
    <source>
        <strain evidence="1 2">E</strain>
    </source>
</reference>
<proteinExistence type="predicted"/>
<evidence type="ECO:0000313" key="2">
    <source>
        <dbReference type="Proteomes" id="UP000469452"/>
    </source>
</evidence>
<feature type="non-terminal residue" evidence="1">
    <location>
        <position position="1"/>
    </location>
</feature>
<dbReference type="AlphaFoldDB" id="A0A6A4ZRH5"/>
<evidence type="ECO:0000313" key="1">
    <source>
        <dbReference type="EMBL" id="KAF0715950.1"/>
    </source>
</evidence>
<organism evidence="1 2">
    <name type="scientific">Aphanomyces astaci</name>
    <name type="common">Crayfish plague agent</name>
    <dbReference type="NCBI Taxonomy" id="112090"/>
    <lineage>
        <taxon>Eukaryota</taxon>
        <taxon>Sar</taxon>
        <taxon>Stramenopiles</taxon>
        <taxon>Oomycota</taxon>
        <taxon>Saprolegniomycetes</taxon>
        <taxon>Saprolegniales</taxon>
        <taxon>Verrucalvaceae</taxon>
        <taxon>Aphanomyces</taxon>
    </lineage>
</organism>
<accession>A0A6A4ZRH5</accession>
<protein>
    <submittedName>
        <fullName evidence="1">Uncharacterized protein</fullName>
    </submittedName>
</protein>
<dbReference type="EMBL" id="VJMI01016935">
    <property type="protein sequence ID" value="KAF0715950.1"/>
    <property type="molecule type" value="Genomic_DNA"/>
</dbReference>
<sequence>SIDIYHNYMHHALVLAPPSSIPPPNSAPISVPTEPLFIYSLLADLVNNNDPKDWRDAMSRPDRDTWLLAAKSEYESLLTNGTYVLVKRRHDETVLPCR</sequence>
<dbReference type="Proteomes" id="UP000469452">
    <property type="component" value="Unassembled WGS sequence"/>
</dbReference>
<name>A0A6A4ZRH5_APHAT</name>
<gene>
    <name evidence="1" type="ORF">AaE_011225</name>
</gene>